<evidence type="ECO:0000256" key="2">
    <source>
        <dbReference type="ARBA" id="ARBA00022448"/>
    </source>
</evidence>
<keyword evidence="4" id="KW-0574">Periplasm</keyword>
<dbReference type="AlphaFoldDB" id="U4KP74"/>
<evidence type="ECO:0000256" key="5">
    <source>
        <dbReference type="SAM" id="SignalP"/>
    </source>
</evidence>
<dbReference type="Pfam" id="PF13416">
    <property type="entry name" value="SBP_bac_8"/>
    <property type="match status" value="1"/>
</dbReference>
<dbReference type="PANTHER" id="PTHR30222">
    <property type="entry name" value="SPERMIDINE/PUTRESCINE-BINDING PERIPLASMIC PROTEIN"/>
    <property type="match status" value="1"/>
</dbReference>
<dbReference type="PRINTS" id="PR00909">
    <property type="entry name" value="SPERMDNBNDNG"/>
</dbReference>
<dbReference type="KEGG" id="abra:BN85311240"/>
<keyword evidence="2" id="KW-0813">Transport</keyword>
<evidence type="ECO:0000256" key="4">
    <source>
        <dbReference type="ARBA" id="ARBA00022764"/>
    </source>
</evidence>
<evidence type="ECO:0000313" key="6">
    <source>
        <dbReference type="EMBL" id="CCV66145.1"/>
    </source>
</evidence>
<keyword evidence="7" id="KW-1185">Reference proteome</keyword>
<organism evidence="6 7">
    <name type="scientific">Acholeplasma brassicae</name>
    <dbReference type="NCBI Taxonomy" id="61635"/>
    <lineage>
        <taxon>Bacteria</taxon>
        <taxon>Bacillati</taxon>
        <taxon>Mycoplasmatota</taxon>
        <taxon>Mollicutes</taxon>
        <taxon>Acholeplasmatales</taxon>
        <taxon>Acholeplasmataceae</taxon>
        <taxon>Acholeplasma</taxon>
    </lineage>
</organism>
<protein>
    <submittedName>
        <fullName evidence="6">Putative spermidine/putrescine ABC transporter, binding protein</fullName>
    </submittedName>
</protein>
<dbReference type="SUPFAM" id="SSF53850">
    <property type="entry name" value="Periplasmic binding protein-like II"/>
    <property type="match status" value="1"/>
</dbReference>
<dbReference type="STRING" id="61635.BN85311240"/>
<dbReference type="OrthoDB" id="9782004at2"/>
<comment type="subcellular location">
    <subcellularLocation>
        <location evidence="1">Periplasm</location>
    </subcellularLocation>
</comment>
<dbReference type="RefSeq" id="WP_030005005.1">
    <property type="nucleotide sequence ID" value="NC_022549.1"/>
</dbReference>
<evidence type="ECO:0000313" key="7">
    <source>
        <dbReference type="Proteomes" id="UP000032737"/>
    </source>
</evidence>
<dbReference type="InterPro" id="IPR006059">
    <property type="entry name" value="SBP"/>
</dbReference>
<reference evidence="6 7" key="1">
    <citation type="journal article" date="2013" name="J. Mol. Microbiol. Biotechnol.">
        <title>Analysis of the Complete Genomes of Acholeplasma brassicae , A. palmae and A. laidlawii and Their Comparison to the Obligate Parasites from ' Candidatus Phytoplasma'.</title>
        <authorList>
            <person name="Kube M."/>
            <person name="Siewert C."/>
            <person name="Migdoll A.M."/>
            <person name="Duduk B."/>
            <person name="Holz S."/>
            <person name="Rabus R."/>
            <person name="Seemuller E."/>
            <person name="Mitrovic J."/>
            <person name="Muller I."/>
            <person name="Buttner C."/>
            <person name="Reinhardt R."/>
        </authorList>
    </citation>
    <scope>NUCLEOTIDE SEQUENCE [LARGE SCALE GENOMIC DNA]</scope>
    <source>
        <strain evidence="7">0502</strain>
    </source>
</reference>
<accession>U4KP74</accession>
<name>U4KP74_9MOLU</name>
<dbReference type="CDD" id="cd13663">
    <property type="entry name" value="PBP2_PotD_PotF_like_2"/>
    <property type="match status" value="1"/>
</dbReference>
<keyword evidence="3 5" id="KW-0732">Signal</keyword>
<dbReference type="PROSITE" id="PS51257">
    <property type="entry name" value="PROKAR_LIPOPROTEIN"/>
    <property type="match status" value="1"/>
</dbReference>
<dbReference type="InterPro" id="IPR001188">
    <property type="entry name" value="Sperm_putr-bd"/>
</dbReference>
<proteinExistence type="predicted"/>
<dbReference type="GO" id="GO:0042597">
    <property type="term" value="C:periplasmic space"/>
    <property type="evidence" value="ECO:0007669"/>
    <property type="project" value="UniProtKB-SubCell"/>
</dbReference>
<feature type="chain" id="PRO_5004650677" evidence="5">
    <location>
        <begin position="20"/>
        <end position="358"/>
    </location>
</feature>
<dbReference type="Gene3D" id="3.40.190.10">
    <property type="entry name" value="Periplasmic binding protein-like II"/>
    <property type="match status" value="2"/>
</dbReference>
<dbReference type="PANTHER" id="PTHR30222:SF17">
    <property type="entry name" value="SPERMIDINE_PUTRESCINE-BINDING PERIPLASMIC PROTEIN"/>
    <property type="match status" value="1"/>
</dbReference>
<gene>
    <name evidence="6" type="primary">potD</name>
    <name evidence="6" type="ORF">BN85311240</name>
</gene>
<evidence type="ECO:0000256" key="1">
    <source>
        <dbReference type="ARBA" id="ARBA00004418"/>
    </source>
</evidence>
<dbReference type="HOGENOM" id="CLU_026974_1_3_14"/>
<dbReference type="Proteomes" id="UP000032737">
    <property type="component" value="Chromosome"/>
</dbReference>
<evidence type="ECO:0000256" key="3">
    <source>
        <dbReference type="ARBA" id="ARBA00022729"/>
    </source>
</evidence>
<dbReference type="GO" id="GO:0015846">
    <property type="term" value="P:polyamine transport"/>
    <property type="evidence" value="ECO:0007669"/>
    <property type="project" value="InterPro"/>
</dbReference>
<feature type="signal peptide" evidence="5">
    <location>
        <begin position="1"/>
        <end position="19"/>
    </location>
</feature>
<dbReference type="EMBL" id="FO681348">
    <property type="protein sequence ID" value="CCV66145.1"/>
    <property type="molecule type" value="Genomic_DNA"/>
</dbReference>
<sequence>MKKFILLSSILMSSLFLLAGCGIVDTISCIGKDSVKVFNWGEYMDPAIIKNFEKEHDVCVKLVTFDSNESAITKMKTESFDVIMPSDYAIEQMVGEDLLEVIDWSRIDNLDKTTGLADGLSSILESVPFNLLNYGVPYFWGNVGIVYNKDEVTLAELQEKQWNIFKESYDIAFYDSARDGFMVALKQLGYSMNTSNTAELTEAEDWLKEIAGKSNVTFLTDEILDDMPELKYDLALAYSGDAIYLMSEQDKLGFFVPTVGTNVWVDAMVIPKNAKNKDLAYDFINFVSSYDQALLNTEYVYYSTPRKDVYEDVILEDGEFYDYIDAYEVIINEHDEVFAYLPEVKNFTSDAWARIRIS</sequence>
<dbReference type="GO" id="GO:0019808">
    <property type="term" value="F:polyamine binding"/>
    <property type="evidence" value="ECO:0007669"/>
    <property type="project" value="InterPro"/>
</dbReference>